<dbReference type="SUPFAM" id="SSF53850">
    <property type="entry name" value="Periplasmic binding protein-like II"/>
    <property type="match status" value="1"/>
</dbReference>
<evidence type="ECO:0000313" key="7">
    <source>
        <dbReference type="Proteomes" id="UP000182379"/>
    </source>
</evidence>
<organism evidence="6 7">
    <name type="scientific">Acidaminococcus fermentans</name>
    <dbReference type="NCBI Taxonomy" id="905"/>
    <lineage>
        <taxon>Bacteria</taxon>
        <taxon>Bacillati</taxon>
        <taxon>Bacillota</taxon>
        <taxon>Negativicutes</taxon>
        <taxon>Acidaminococcales</taxon>
        <taxon>Acidaminococcaceae</taxon>
        <taxon>Acidaminococcus</taxon>
    </lineage>
</organism>
<keyword evidence="4" id="KW-0804">Transcription</keyword>
<sequence>MPGELPTIAQLECFIIYGRVGNFARAAREANITQSAFSAQIKHLETTLGVTLIHRSRRGSQLTEEGKLFLARITGWIDGLRKIVYDTRATAETKPTELNVGILRSLGDIHMNRHIAHFRRDLPSLRFNVLDLPTYQIHRALTEGRLDVVSTYFVKESLPQKARPGDFTIVHFCTDNLVYYAPLLKLEESRLTRERILSFPLVLYPTSYYMNEIYHRYFAGSPMEPLIYARLSTPYAMIHYCQENEVGALLPERLLKTLGLRDGWHQLEKPLKAGGFLIYRKNNPKRPLIEAYVNQVLSSFHGKEPPAIQ</sequence>
<dbReference type="PRINTS" id="PR00039">
    <property type="entry name" value="HTHLYSR"/>
</dbReference>
<gene>
    <name evidence="6" type="ORF">SAMN05216495_10219</name>
</gene>
<dbReference type="GO" id="GO:0003700">
    <property type="term" value="F:DNA-binding transcription factor activity"/>
    <property type="evidence" value="ECO:0007669"/>
    <property type="project" value="InterPro"/>
</dbReference>
<dbReference type="InterPro" id="IPR036388">
    <property type="entry name" value="WH-like_DNA-bd_sf"/>
</dbReference>
<name>A0A1H2TVT8_ACIFE</name>
<dbReference type="Pfam" id="PF00126">
    <property type="entry name" value="HTH_1"/>
    <property type="match status" value="1"/>
</dbReference>
<dbReference type="GO" id="GO:0000976">
    <property type="term" value="F:transcription cis-regulatory region binding"/>
    <property type="evidence" value="ECO:0007669"/>
    <property type="project" value="TreeGrafter"/>
</dbReference>
<dbReference type="Pfam" id="PF03466">
    <property type="entry name" value="LysR_substrate"/>
    <property type="match status" value="1"/>
</dbReference>
<comment type="similarity">
    <text evidence="1">Belongs to the LysR transcriptional regulatory family.</text>
</comment>
<dbReference type="InterPro" id="IPR005119">
    <property type="entry name" value="LysR_subst-bd"/>
</dbReference>
<evidence type="ECO:0000313" key="6">
    <source>
        <dbReference type="EMBL" id="SDW48023.1"/>
    </source>
</evidence>
<proteinExistence type="inferred from homology"/>
<evidence type="ECO:0000256" key="2">
    <source>
        <dbReference type="ARBA" id="ARBA00023015"/>
    </source>
</evidence>
<dbReference type="AlphaFoldDB" id="A0A1H2TVT8"/>
<dbReference type="SUPFAM" id="SSF46785">
    <property type="entry name" value="Winged helix' DNA-binding domain"/>
    <property type="match status" value="1"/>
</dbReference>
<keyword evidence="3" id="KW-0238">DNA-binding</keyword>
<comment type="caution">
    <text evidence="6">The sequence shown here is derived from an EMBL/GenBank/DDBJ whole genome shotgun (WGS) entry which is preliminary data.</text>
</comment>
<keyword evidence="2" id="KW-0805">Transcription regulation</keyword>
<protein>
    <submittedName>
        <fullName evidence="6">Transcriptional regulator, LysR family</fullName>
    </submittedName>
</protein>
<evidence type="ECO:0000256" key="4">
    <source>
        <dbReference type="ARBA" id="ARBA00023163"/>
    </source>
</evidence>
<evidence type="ECO:0000256" key="3">
    <source>
        <dbReference type="ARBA" id="ARBA00023125"/>
    </source>
</evidence>
<dbReference type="InterPro" id="IPR036390">
    <property type="entry name" value="WH_DNA-bd_sf"/>
</dbReference>
<evidence type="ECO:0000259" key="5">
    <source>
        <dbReference type="PROSITE" id="PS50931"/>
    </source>
</evidence>
<dbReference type="PANTHER" id="PTHR30126:SF40">
    <property type="entry name" value="HTH-TYPE TRANSCRIPTIONAL REGULATOR GLTR"/>
    <property type="match status" value="1"/>
</dbReference>
<dbReference type="Gene3D" id="1.10.10.10">
    <property type="entry name" value="Winged helix-like DNA-binding domain superfamily/Winged helix DNA-binding domain"/>
    <property type="match status" value="1"/>
</dbReference>
<dbReference type="PANTHER" id="PTHR30126">
    <property type="entry name" value="HTH-TYPE TRANSCRIPTIONAL REGULATOR"/>
    <property type="match status" value="1"/>
</dbReference>
<feature type="domain" description="HTH lysR-type" evidence="5">
    <location>
        <begin position="6"/>
        <end position="63"/>
    </location>
</feature>
<dbReference type="InterPro" id="IPR000847">
    <property type="entry name" value="LysR_HTH_N"/>
</dbReference>
<reference evidence="6 7" key="1">
    <citation type="submission" date="2016-10" db="EMBL/GenBank/DDBJ databases">
        <authorList>
            <person name="Varghese N."/>
            <person name="Submissions S."/>
        </authorList>
    </citation>
    <scope>NUCLEOTIDE SEQUENCE [LARGE SCALE GENOMIC DNA]</scope>
    <source>
        <strain evidence="6 7">WCC6</strain>
    </source>
</reference>
<accession>A0A1H2TVT8</accession>
<dbReference type="EMBL" id="FNOP01000002">
    <property type="protein sequence ID" value="SDW48023.1"/>
    <property type="molecule type" value="Genomic_DNA"/>
</dbReference>
<evidence type="ECO:0000256" key="1">
    <source>
        <dbReference type="ARBA" id="ARBA00009437"/>
    </source>
</evidence>
<dbReference type="RefSeq" id="WP_074704252.1">
    <property type="nucleotide sequence ID" value="NZ_CAMEFB010000018.1"/>
</dbReference>
<dbReference type="Proteomes" id="UP000182379">
    <property type="component" value="Unassembled WGS sequence"/>
</dbReference>
<dbReference type="Gene3D" id="3.40.190.290">
    <property type="match status" value="1"/>
</dbReference>
<dbReference type="CDD" id="cd05466">
    <property type="entry name" value="PBP2_LTTR_substrate"/>
    <property type="match status" value="1"/>
</dbReference>
<dbReference type="PROSITE" id="PS50931">
    <property type="entry name" value="HTH_LYSR"/>
    <property type="match status" value="1"/>
</dbReference>